<dbReference type="AlphaFoldDB" id="A0A6J4QLT8"/>
<dbReference type="CDD" id="cd06579">
    <property type="entry name" value="TM_PBP1_transp_AraH_like"/>
    <property type="match status" value="1"/>
</dbReference>
<accession>A0A6J4QLT8</accession>
<evidence type="ECO:0000313" key="8">
    <source>
        <dbReference type="EMBL" id="CAA9440849.1"/>
    </source>
</evidence>
<feature type="transmembrane region" description="Helical" evidence="7">
    <location>
        <begin position="314"/>
        <end position="333"/>
    </location>
</feature>
<feature type="transmembrane region" description="Helical" evidence="7">
    <location>
        <begin position="235"/>
        <end position="257"/>
    </location>
</feature>
<feature type="transmembrane region" description="Helical" evidence="7">
    <location>
        <begin position="269"/>
        <end position="302"/>
    </location>
</feature>
<evidence type="ECO:0000256" key="3">
    <source>
        <dbReference type="ARBA" id="ARBA00022692"/>
    </source>
</evidence>
<dbReference type="Pfam" id="PF02653">
    <property type="entry name" value="BPD_transp_2"/>
    <property type="match status" value="1"/>
</dbReference>
<feature type="compositionally biased region" description="Basic and acidic residues" evidence="6">
    <location>
        <begin position="1"/>
        <end position="13"/>
    </location>
</feature>
<dbReference type="PANTHER" id="PTHR32196">
    <property type="entry name" value="ABC TRANSPORTER PERMEASE PROTEIN YPHD-RELATED-RELATED"/>
    <property type="match status" value="1"/>
</dbReference>
<name>A0A6J4QLT8_9ACTN</name>
<feature type="transmembrane region" description="Helical" evidence="7">
    <location>
        <begin position="138"/>
        <end position="162"/>
    </location>
</feature>
<comment type="subcellular location">
    <subcellularLocation>
        <location evidence="1">Cell membrane</location>
        <topology evidence="1">Multi-pass membrane protein</topology>
    </subcellularLocation>
</comment>
<feature type="transmembrane region" description="Helical" evidence="7">
    <location>
        <begin position="112"/>
        <end position="132"/>
    </location>
</feature>
<evidence type="ECO:0000256" key="2">
    <source>
        <dbReference type="ARBA" id="ARBA00022475"/>
    </source>
</evidence>
<protein>
    <submittedName>
        <fullName evidence="8">Ribose ABC transport system, permease protein RbsC</fullName>
    </submittedName>
</protein>
<dbReference type="GO" id="GO:0022857">
    <property type="term" value="F:transmembrane transporter activity"/>
    <property type="evidence" value="ECO:0007669"/>
    <property type="project" value="InterPro"/>
</dbReference>
<organism evidence="8">
    <name type="scientific">uncultured Rubrobacteraceae bacterium</name>
    <dbReference type="NCBI Taxonomy" id="349277"/>
    <lineage>
        <taxon>Bacteria</taxon>
        <taxon>Bacillati</taxon>
        <taxon>Actinomycetota</taxon>
        <taxon>Rubrobacteria</taxon>
        <taxon>Rubrobacterales</taxon>
        <taxon>Rubrobacteraceae</taxon>
        <taxon>environmental samples</taxon>
    </lineage>
</organism>
<keyword evidence="4 7" id="KW-1133">Transmembrane helix</keyword>
<dbReference type="InterPro" id="IPR001851">
    <property type="entry name" value="ABC_transp_permease"/>
</dbReference>
<feature type="region of interest" description="Disordered" evidence="6">
    <location>
        <begin position="1"/>
        <end position="24"/>
    </location>
</feature>
<proteinExistence type="predicted"/>
<reference evidence="8" key="1">
    <citation type="submission" date="2020-02" db="EMBL/GenBank/DDBJ databases">
        <authorList>
            <person name="Meier V. D."/>
        </authorList>
    </citation>
    <scope>NUCLEOTIDE SEQUENCE</scope>
    <source>
        <strain evidence="8">AVDCRST_MAG01</strain>
    </source>
</reference>
<evidence type="ECO:0000256" key="5">
    <source>
        <dbReference type="ARBA" id="ARBA00023136"/>
    </source>
</evidence>
<keyword evidence="2" id="KW-1003">Cell membrane</keyword>
<gene>
    <name evidence="8" type="ORF">AVDCRST_MAG01-01-3650</name>
</gene>
<feature type="transmembrane region" description="Helical" evidence="7">
    <location>
        <begin position="183"/>
        <end position="204"/>
    </location>
</feature>
<dbReference type="EMBL" id="CADCUW010000471">
    <property type="protein sequence ID" value="CAA9440849.1"/>
    <property type="molecule type" value="Genomic_DNA"/>
</dbReference>
<evidence type="ECO:0000256" key="6">
    <source>
        <dbReference type="SAM" id="MobiDB-lite"/>
    </source>
</evidence>
<keyword evidence="3 7" id="KW-0812">Transmembrane</keyword>
<feature type="transmembrane region" description="Helical" evidence="7">
    <location>
        <begin position="33"/>
        <end position="55"/>
    </location>
</feature>
<sequence>MAEERAAGAEPGKEQAPQEGSGRRGVRGILSRSLTGTGPILAAWILLCVILALFAPNFLEFDNFTQIVVQSAVIGIAAVGMTFVIITAGIDLSVGSIVALTGMLAAISMQGGVPGFVGILVALGAGLLIGAFNGFSTTYFGITPFIVTLAVLSMGRGLTLAVSSGQTVFGFPASFTFVGQAEILGVSLLVWLTLAVFAIGYFVLSHTVFGHQVYAIGGNREAARLAGIPVRRVSFLVYAISGLCAGLSAVVLTSRLNSALPSAAEGLELQVIAAVVIGGTSLFGGRGSMGGTLVGVLLIGTLNNGLTLLNVPPFWVQFVQGVVIFLAVLVDALNRRREGRAG</sequence>
<evidence type="ECO:0000256" key="4">
    <source>
        <dbReference type="ARBA" id="ARBA00022989"/>
    </source>
</evidence>
<feature type="transmembrane region" description="Helical" evidence="7">
    <location>
        <begin position="67"/>
        <end position="100"/>
    </location>
</feature>
<dbReference type="GO" id="GO:0005886">
    <property type="term" value="C:plasma membrane"/>
    <property type="evidence" value="ECO:0007669"/>
    <property type="project" value="UniProtKB-SubCell"/>
</dbReference>
<dbReference type="PANTHER" id="PTHR32196:SF72">
    <property type="entry name" value="RIBOSE IMPORT PERMEASE PROTEIN RBSC"/>
    <property type="match status" value="1"/>
</dbReference>
<keyword evidence="5 7" id="KW-0472">Membrane</keyword>
<evidence type="ECO:0000256" key="1">
    <source>
        <dbReference type="ARBA" id="ARBA00004651"/>
    </source>
</evidence>
<evidence type="ECO:0000256" key="7">
    <source>
        <dbReference type="SAM" id="Phobius"/>
    </source>
</evidence>